<reference evidence="1 2" key="2">
    <citation type="submission" date="2018-11" db="EMBL/GenBank/DDBJ databases">
        <authorList>
            <consortium name="Pathogen Informatics"/>
        </authorList>
    </citation>
    <scope>NUCLEOTIDE SEQUENCE [LARGE SCALE GENOMIC DNA]</scope>
    <source>
        <strain evidence="1 2">Egypt</strain>
    </source>
</reference>
<dbReference type="OrthoDB" id="10066870at2759"/>
<organism evidence="3">
    <name type="scientific">Echinostoma caproni</name>
    <dbReference type="NCBI Taxonomy" id="27848"/>
    <lineage>
        <taxon>Eukaryota</taxon>
        <taxon>Metazoa</taxon>
        <taxon>Spiralia</taxon>
        <taxon>Lophotrochozoa</taxon>
        <taxon>Platyhelminthes</taxon>
        <taxon>Trematoda</taxon>
        <taxon>Digenea</taxon>
        <taxon>Plagiorchiida</taxon>
        <taxon>Echinostomata</taxon>
        <taxon>Echinostomatoidea</taxon>
        <taxon>Echinostomatidae</taxon>
        <taxon>Echinostoma</taxon>
    </lineage>
</organism>
<evidence type="ECO:0000313" key="1">
    <source>
        <dbReference type="EMBL" id="VDP92864.1"/>
    </source>
</evidence>
<dbReference type="Gene3D" id="3.30.70.270">
    <property type="match status" value="1"/>
</dbReference>
<reference evidence="3" key="1">
    <citation type="submission" date="2016-06" db="UniProtKB">
        <authorList>
            <consortium name="WormBaseParasite"/>
        </authorList>
    </citation>
    <scope>IDENTIFICATION</scope>
</reference>
<dbReference type="WBParaSite" id="ECPE_0001563201-mRNA-1">
    <property type="protein sequence ID" value="ECPE_0001563201-mRNA-1"/>
    <property type="gene ID" value="ECPE_0001563201"/>
</dbReference>
<dbReference type="InterPro" id="IPR043502">
    <property type="entry name" value="DNA/RNA_pol_sf"/>
</dbReference>
<evidence type="ECO:0000313" key="2">
    <source>
        <dbReference type="Proteomes" id="UP000272942"/>
    </source>
</evidence>
<gene>
    <name evidence="1" type="ORF">ECPE_LOCUS15592</name>
</gene>
<proteinExistence type="predicted"/>
<dbReference type="Gene3D" id="3.10.10.10">
    <property type="entry name" value="HIV Type 1 Reverse Transcriptase, subunit A, domain 1"/>
    <property type="match status" value="1"/>
</dbReference>
<dbReference type="PANTHER" id="PTHR24559:SF450">
    <property type="entry name" value="RNA-DIRECTED DNA POLYMERASE HOMOLOG"/>
    <property type="match status" value="1"/>
</dbReference>
<keyword evidence="2" id="KW-1185">Reference proteome</keyword>
<dbReference type="PANTHER" id="PTHR24559">
    <property type="entry name" value="TRANSPOSON TY3-I GAG-POL POLYPROTEIN"/>
    <property type="match status" value="1"/>
</dbReference>
<dbReference type="SUPFAM" id="SSF56672">
    <property type="entry name" value="DNA/RNA polymerases"/>
    <property type="match status" value="1"/>
</dbReference>
<accession>A0A183B8Q7</accession>
<evidence type="ECO:0000313" key="3">
    <source>
        <dbReference type="WBParaSite" id="ECPE_0001563201-mRNA-1"/>
    </source>
</evidence>
<dbReference type="AlphaFoldDB" id="A0A183B8Q7"/>
<dbReference type="EMBL" id="UZAN01061103">
    <property type="protein sequence ID" value="VDP92864.1"/>
    <property type="molecule type" value="Genomic_DNA"/>
</dbReference>
<name>A0A183B8Q7_9TREM</name>
<dbReference type="InterPro" id="IPR053134">
    <property type="entry name" value="RNA-dir_DNA_polymerase"/>
</dbReference>
<dbReference type="InterPro" id="IPR043128">
    <property type="entry name" value="Rev_trsase/Diguanyl_cyclase"/>
</dbReference>
<dbReference type="Proteomes" id="UP000272942">
    <property type="component" value="Unassembled WGS sequence"/>
</dbReference>
<protein>
    <submittedName>
        <fullName evidence="3">Reverse transcriptase domain-containing protein</fullName>
    </submittedName>
</protein>
<sequence>MPLQLVPDKLRTACAEFQQMPNMGIICLSRNPWESPLHMVLKKSTNDWRPCGDFRAIKRVLILDRHPIPQIADLMFNLVGETVFSRMDLVCAYN</sequence>